<dbReference type="RefSeq" id="WP_190891788.1">
    <property type="nucleotide sequence ID" value="NZ_JACWZY010000038.1"/>
</dbReference>
<gene>
    <name evidence="1" type="ORF">IC229_29830</name>
</gene>
<accession>A0A927AUX6</accession>
<comment type="caution">
    <text evidence="1">The sequence shown here is derived from an EMBL/GenBank/DDBJ whole genome shotgun (WGS) entry which is preliminary data.</text>
</comment>
<evidence type="ECO:0000313" key="1">
    <source>
        <dbReference type="EMBL" id="MBD2704869.1"/>
    </source>
</evidence>
<organism evidence="1 2">
    <name type="scientific">Spirosoma profusum</name>
    <dbReference type="NCBI Taxonomy" id="2771354"/>
    <lineage>
        <taxon>Bacteria</taxon>
        <taxon>Pseudomonadati</taxon>
        <taxon>Bacteroidota</taxon>
        <taxon>Cytophagia</taxon>
        <taxon>Cytophagales</taxon>
        <taxon>Cytophagaceae</taxon>
        <taxon>Spirosoma</taxon>
    </lineage>
</organism>
<dbReference type="EMBL" id="JACWZY010000038">
    <property type="protein sequence ID" value="MBD2704869.1"/>
    <property type="molecule type" value="Genomic_DNA"/>
</dbReference>
<keyword evidence="2" id="KW-1185">Reference proteome</keyword>
<name>A0A927AUX6_9BACT</name>
<sequence length="673" mass="78608">MLYSELVHQVNNDASLHAQLKRLYEFYLQQGMTLSADTVENVLDPLIWQPLNLVAYESTESSWLIQPNDLFANYVLNAKVPDFAERLLVELAELRQIYEQATERPNDLFSTNIMRLHDRILELILKHVHETTGSDFSIWIDELANESNHQIQFEFLEAYCEVADQLLLSGQSIINACRRFLSWRDGAAESNVNKLLVRYARNDYGAATSLLRSIIDSDDRFIQSSLLRGLLEGDSEQCWPVIEELYQESKHQAFIMNALPSLPIPDSTIGWKVLNLLLSYDRMVEANRMTMPFSLTRVVDRVEFIDTDFIQKCYDELNELAQIEDLKIVKYVLSALRVSVEKHPQQSVKVLLALLVNPVMTHEHIGKLNYHPSFDDVLHYVTDIDLVFEFFEEYARRYAIHFKHDTFHSTIYSSYMRQTTTSAFREKLLNCLVHDEGAIRMLGNGILDYFYHYNNPFEFHQDISQLPPIIQYKLWMSILLLYRRPKSTIPLVLPLLKSNESIVAEALFCKLEEMTECYHNEALQVVEDYIAQQAPDDTYLASALTRLKLHYAEFCSQLDKKREILEFHPAICQTAIFNRFNEIHRYKLNERMNTVMEESGGLISLFKKVVLAKGGGWKHSKREEISKLGQFQSSFTWPRLHLVDPERFDLQHRRNRSADWTSDKTDFLEWITE</sequence>
<dbReference type="Proteomes" id="UP000598820">
    <property type="component" value="Unassembled WGS sequence"/>
</dbReference>
<proteinExistence type="predicted"/>
<reference evidence="1" key="1">
    <citation type="submission" date="2020-09" db="EMBL/GenBank/DDBJ databases">
        <authorList>
            <person name="Kim M.K."/>
        </authorList>
    </citation>
    <scope>NUCLEOTIDE SEQUENCE</scope>
    <source>
        <strain evidence="1">BT702</strain>
    </source>
</reference>
<dbReference type="AlphaFoldDB" id="A0A927AUX6"/>
<protein>
    <submittedName>
        <fullName evidence="1">Uncharacterized protein</fullName>
    </submittedName>
</protein>
<evidence type="ECO:0000313" key="2">
    <source>
        <dbReference type="Proteomes" id="UP000598820"/>
    </source>
</evidence>